<dbReference type="Proteomes" id="UP000823388">
    <property type="component" value="Chromosome 6K"/>
</dbReference>
<proteinExistence type="predicted"/>
<accession>A0A8T0RIL0</accession>
<feature type="compositionally biased region" description="Low complexity" evidence="1">
    <location>
        <begin position="110"/>
        <end position="122"/>
    </location>
</feature>
<evidence type="ECO:0000256" key="1">
    <source>
        <dbReference type="SAM" id="MobiDB-lite"/>
    </source>
</evidence>
<protein>
    <submittedName>
        <fullName evidence="2">Uncharacterized protein</fullName>
    </submittedName>
</protein>
<reference evidence="2" key="1">
    <citation type="submission" date="2020-05" db="EMBL/GenBank/DDBJ databases">
        <title>WGS assembly of Panicum virgatum.</title>
        <authorList>
            <person name="Lovell J.T."/>
            <person name="Jenkins J."/>
            <person name="Shu S."/>
            <person name="Juenger T.E."/>
            <person name="Schmutz J."/>
        </authorList>
    </citation>
    <scope>NUCLEOTIDE SEQUENCE</scope>
    <source>
        <strain evidence="2">AP13</strain>
    </source>
</reference>
<organism evidence="2 3">
    <name type="scientific">Panicum virgatum</name>
    <name type="common">Blackwell switchgrass</name>
    <dbReference type="NCBI Taxonomy" id="38727"/>
    <lineage>
        <taxon>Eukaryota</taxon>
        <taxon>Viridiplantae</taxon>
        <taxon>Streptophyta</taxon>
        <taxon>Embryophyta</taxon>
        <taxon>Tracheophyta</taxon>
        <taxon>Spermatophyta</taxon>
        <taxon>Magnoliopsida</taxon>
        <taxon>Liliopsida</taxon>
        <taxon>Poales</taxon>
        <taxon>Poaceae</taxon>
        <taxon>PACMAD clade</taxon>
        <taxon>Panicoideae</taxon>
        <taxon>Panicodae</taxon>
        <taxon>Paniceae</taxon>
        <taxon>Panicinae</taxon>
        <taxon>Panicum</taxon>
        <taxon>Panicum sect. Hiantes</taxon>
    </lineage>
</organism>
<evidence type="ECO:0000313" key="2">
    <source>
        <dbReference type="EMBL" id="KAG2584479.1"/>
    </source>
</evidence>
<keyword evidence="3" id="KW-1185">Reference proteome</keyword>
<dbReference type="AlphaFoldDB" id="A0A8T0RIL0"/>
<feature type="region of interest" description="Disordered" evidence="1">
    <location>
        <begin position="101"/>
        <end position="200"/>
    </location>
</feature>
<feature type="compositionally biased region" description="Basic residues" evidence="1">
    <location>
        <begin position="170"/>
        <end position="184"/>
    </location>
</feature>
<comment type="caution">
    <text evidence="2">The sequence shown here is derived from an EMBL/GenBank/DDBJ whole genome shotgun (WGS) entry which is preliminary data.</text>
</comment>
<name>A0A8T0RIL0_PANVG</name>
<sequence>MRPRRQEPPALVAVDPRASTAPAPPIRALAPCQPADPRASPPIRTPAPRAGTTEGRQHAMEAPGHSWLPTGGPLKKRKTNVAPPCESSIVPVGPKIMHFPPSWSASVTLGSGNSVRSGSGSNQPEPLSMEYPALPACETTPPPAISKPTTKKAAKGKAKEPKGKAQTAKGKAKAAGKKKKKKVSVPHDSPAMGTRSKTTP</sequence>
<feature type="region of interest" description="Disordered" evidence="1">
    <location>
        <begin position="1"/>
        <end position="86"/>
    </location>
</feature>
<dbReference type="EMBL" id="CM029047">
    <property type="protein sequence ID" value="KAG2584479.1"/>
    <property type="molecule type" value="Genomic_DNA"/>
</dbReference>
<gene>
    <name evidence="2" type="ORF">PVAP13_6KG308306</name>
</gene>
<evidence type="ECO:0000313" key="3">
    <source>
        <dbReference type="Proteomes" id="UP000823388"/>
    </source>
</evidence>